<accession>A0A2H0R598</accession>
<name>A0A2H0R598_9BACT</name>
<evidence type="ECO:0000259" key="2">
    <source>
        <dbReference type="Pfam" id="PF00534"/>
    </source>
</evidence>
<evidence type="ECO:0000256" key="1">
    <source>
        <dbReference type="ARBA" id="ARBA00022679"/>
    </source>
</evidence>
<dbReference type="InterPro" id="IPR001296">
    <property type="entry name" value="Glyco_trans_1"/>
</dbReference>
<dbReference type="AlphaFoldDB" id="A0A2H0R598"/>
<dbReference type="SUPFAM" id="SSF53756">
    <property type="entry name" value="UDP-Glycosyltransferase/glycogen phosphorylase"/>
    <property type="match status" value="1"/>
</dbReference>
<dbReference type="CDD" id="cd03801">
    <property type="entry name" value="GT4_PimA-like"/>
    <property type="match status" value="1"/>
</dbReference>
<dbReference type="PANTHER" id="PTHR46401">
    <property type="entry name" value="GLYCOSYLTRANSFERASE WBBK-RELATED"/>
    <property type="match status" value="1"/>
</dbReference>
<dbReference type="PANTHER" id="PTHR46401:SF2">
    <property type="entry name" value="GLYCOSYLTRANSFERASE WBBK-RELATED"/>
    <property type="match status" value="1"/>
</dbReference>
<dbReference type="EMBL" id="PCXO01000003">
    <property type="protein sequence ID" value="PIR41650.1"/>
    <property type="molecule type" value="Genomic_DNA"/>
</dbReference>
<dbReference type="GO" id="GO:0009103">
    <property type="term" value="P:lipopolysaccharide biosynthetic process"/>
    <property type="evidence" value="ECO:0007669"/>
    <property type="project" value="TreeGrafter"/>
</dbReference>
<protein>
    <recommendedName>
        <fullName evidence="2">Glycosyl transferase family 1 domain-containing protein</fullName>
    </recommendedName>
</protein>
<organism evidence="3 4">
    <name type="scientific">Candidatus Yanofskybacteria bacterium CG10_big_fil_rev_8_21_14_0_10_46_23</name>
    <dbReference type="NCBI Taxonomy" id="1975098"/>
    <lineage>
        <taxon>Bacteria</taxon>
        <taxon>Candidatus Yanofskyibacteriota</taxon>
    </lineage>
</organism>
<comment type="caution">
    <text evidence="3">The sequence shown here is derived from an EMBL/GenBank/DDBJ whole genome shotgun (WGS) entry which is preliminary data.</text>
</comment>
<keyword evidence="1" id="KW-0808">Transferase</keyword>
<dbReference type="Pfam" id="PF00534">
    <property type="entry name" value="Glycos_transf_1"/>
    <property type="match status" value="1"/>
</dbReference>
<dbReference type="Gene3D" id="3.40.50.2000">
    <property type="entry name" value="Glycogen Phosphorylase B"/>
    <property type="match status" value="1"/>
</dbReference>
<dbReference type="Proteomes" id="UP000230232">
    <property type="component" value="Unassembled WGS sequence"/>
</dbReference>
<feature type="domain" description="Glycosyl transferase family 1" evidence="2">
    <location>
        <begin position="166"/>
        <end position="321"/>
    </location>
</feature>
<gene>
    <name evidence="3" type="ORF">COV31_00220</name>
</gene>
<sequence>MKNLLIITQKVDVEDDLLGFFVGWIEEFSNHFDQVFVISLAVGSFNFPKNVTVYSLGKEKGASKILQFFRLVRFLFGVMPKVQGVFAHMSPIFAIAAWPATFLFRKKLILWYLHRQVSRSLKLAQKFSKFIVTADRDSLNLKSSKIIETGHGIDFEKFGRERSWSDSHLRMLSVGRISPIKNFETLIRAVEILRNEGLNFSLDIVGRPIAGKDFSYYESLKKLVVDRGLDKSVNFIGFVPHTRIAPYFERTDFCVGPLPTGGIDKAMLEGMAAGCVVLTSNQAFEKYFGPYGDKLLFEFNNDQDLARKIKLIYAESSAEKREISEFLVQSVKKSHNLKNTINQIVNLYER</sequence>
<reference evidence="3 4" key="1">
    <citation type="submission" date="2017-09" db="EMBL/GenBank/DDBJ databases">
        <title>Depth-based differentiation of microbial function through sediment-hosted aquifers and enrichment of novel symbionts in the deep terrestrial subsurface.</title>
        <authorList>
            <person name="Probst A.J."/>
            <person name="Ladd B."/>
            <person name="Jarett J.K."/>
            <person name="Geller-Mcgrath D.E."/>
            <person name="Sieber C.M."/>
            <person name="Emerson J.B."/>
            <person name="Anantharaman K."/>
            <person name="Thomas B.C."/>
            <person name="Malmstrom R."/>
            <person name="Stieglmeier M."/>
            <person name="Klingl A."/>
            <person name="Woyke T."/>
            <person name="Ryan C.M."/>
            <person name="Banfield J.F."/>
        </authorList>
    </citation>
    <scope>NUCLEOTIDE SEQUENCE [LARGE SCALE GENOMIC DNA]</scope>
    <source>
        <strain evidence="3">CG10_big_fil_rev_8_21_14_0_10_46_23</strain>
    </source>
</reference>
<evidence type="ECO:0000313" key="3">
    <source>
        <dbReference type="EMBL" id="PIR41650.1"/>
    </source>
</evidence>
<dbReference type="GO" id="GO:0016757">
    <property type="term" value="F:glycosyltransferase activity"/>
    <property type="evidence" value="ECO:0007669"/>
    <property type="project" value="InterPro"/>
</dbReference>
<evidence type="ECO:0000313" key="4">
    <source>
        <dbReference type="Proteomes" id="UP000230232"/>
    </source>
</evidence>
<proteinExistence type="predicted"/>